<feature type="compositionally biased region" description="Basic and acidic residues" evidence="1">
    <location>
        <begin position="65"/>
        <end position="81"/>
    </location>
</feature>
<proteinExistence type="predicted"/>
<evidence type="ECO:0000313" key="3">
    <source>
        <dbReference type="Proteomes" id="UP000077202"/>
    </source>
</evidence>
<evidence type="ECO:0000256" key="1">
    <source>
        <dbReference type="SAM" id="MobiDB-lite"/>
    </source>
</evidence>
<dbReference type="AlphaFoldDB" id="A0A176VTZ7"/>
<accession>A0A176VTZ7</accession>
<reference evidence="2" key="1">
    <citation type="submission" date="2016-03" db="EMBL/GenBank/DDBJ databases">
        <title>Mechanisms controlling the formation of the plant cell surface in tip-growing cells are functionally conserved among land plants.</title>
        <authorList>
            <person name="Honkanen S."/>
            <person name="Jones V.A."/>
            <person name="Morieri G."/>
            <person name="Champion C."/>
            <person name="Hetherington A.J."/>
            <person name="Kelly S."/>
            <person name="Saint-Marcoux D."/>
            <person name="Proust H."/>
            <person name="Prescott H."/>
            <person name="Dolan L."/>
        </authorList>
    </citation>
    <scope>NUCLEOTIDE SEQUENCE [LARGE SCALE GENOMIC DNA]</scope>
    <source>
        <tissue evidence="2">Whole gametophyte</tissue>
    </source>
</reference>
<comment type="caution">
    <text evidence="2">The sequence shown here is derived from an EMBL/GenBank/DDBJ whole genome shotgun (WGS) entry which is preliminary data.</text>
</comment>
<organism evidence="2 3">
    <name type="scientific">Marchantia polymorpha subsp. ruderalis</name>
    <dbReference type="NCBI Taxonomy" id="1480154"/>
    <lineage>
        <taxon>Eukaryota</taxon>
        <taxon>Viridiplantae</taxon>
        <taxon>Streptophyta</taxon>
        <taxon>Embryophyta</taxon>
        <taxon>Marchantiophyta</taxon>
        <taxon>Marchantiopsida</taxon>
        <taxon>Marchantiidae</taxon>
        <taxon>Marchantiales</taxon>
        <taxon>Marchantiaceae</taxon>
        <taxon>Marchantia</taxon>
    </lineage>
</organism>
<keyword evidence="3" id="KW-1185">Reference proteome</keyword>
<feature type="region of interest" description="Disordered" evidence="1">
    <location>
        <begin position="59"/>
        <end position="82"/>
    </location>
</feature>
<name>A0A176VTZ7_MARPO</name>
<dbReference type="EMBL" id="LVLJ01002763">
    <property type="protein sequence ID" value="OAE23851.1"/>
    <property type="molecule type" value="Genomic_DNA"/>
</dbReference>
<evidence type="ECO:0000313" key="2">
    <source>
        <dbReference type="EMBL" id="OAE23851.1"/>
    </source>
</evidence>
<sequence length="226" mass="24594">MLRSKNGNSEPMSKVLQELLVHPQLNLISLLLLWNLCLPFPSLPLPKLQGLDWSLHAKHEKRGKPHEAMAEKPLRRGREGVGHPTVTQSQLCIALSLVHSLEGGAPGGLNIRAPEVGRPVVTSAPCRALRSEWGMVWVVPDVFFGSSECPRRRDKFSCLMNLLRKEVSSPEKRSVGVVGLSGVDPHDPFTTSGQACQPKSIPHVLGKFPGSSVHGVGLKRCSVSAF</sequence>
<gene>
    <name evidence="2" type="ORF">AXG93_369s1450</name>
</gene>
<protein>
    <submittedName>
        <fullName evidence="2">Uncharacterized protein</fullName>
    </submittedName>
</protein>
<dbReference type="Proteomes" id="UP000077202">
    <property type="component" value="Unassembled WGS sequence"/>
</dbReference>